<protein>
    <recommendedName>
        <fullName evidence="4">BZIP domain-containing protein</fullName>
    </recommendedName>
</protein>
<evidence type="ECO:0000313" key="2">
    <source>
        <dbReference type="EMBL" id="EYE90429.1"/>
    </source>
</evidence>
<dbReference type="AlphaFoldDB" id="A0A017S1C1"/>
<sequence length="237" mass="26439">MEPIEDQKKKKLARVRENQRKSRARKQEYTRELKQKLTSFKEQAHQKDIEHRLTVQRLEAENGRLKSLLVAAGVPGSVVGGYLRTTGENEICRKVAIPALKRPRSGESQCQSRRSSEKETSSNAGCCGKPDQSISISNPEVNPDIRMDIVRPSVSLRSQICGSVVDDPSFPTNEDVLNTTLCAIAEELISQYNTRGVDLAVIQKKLCIGFTKSCATGEECRVQNHILFQVLDEINGD</sequence>
<evidence type="ECO:0000256" key="1">
    <source>
        <dbReference type="SAM" id="MobiDB-lite"/>
    </source>
</evidence>
<gene>
    <name evidence="2" type="ORF">EURHEDRAFT_382027</name>
</gene>
<dbReference type="EMBL" id="KK088460">
    <property type="protein sequence ID" value="EYE90429.1"/>
    <property type="molecule type" value="Genomic_DNA"/>
</dbReference>
<proteinExistence type="predicted"/>
<reference evidence="3" key="1">
    <citation type="journal article" date="2014" name="Nat. Commun.">
        <title>Genomic adaptations of the halophilic Dead Sea filamentous fungus Eurotium rubrum.</title>
        <authorList>
            <person name="Kis-Papo T."/>
            <person name="Weig A.R."/>
            <person name="Riley R."/>
            <person name="Persoh D."/>
            <person name="Salamov A."/>
            <person name="Sun H."/>
            <person name="Lipzen A."/>
            <person name="Wasser S.P."/>
            <person name="Rambold G."/>
            <person name="Grigoriev I.V."/>
            <person name="Nevo E."/>
        </authorList>
    </citation>
    <scope>NUCLEOTIDE SEQUENCE [LARGE SCALE GENOMIC DNA]</scope>
    <source>
        <strain evidence="3">CBS 135680</strain>
    </source>
</reference>
<dbReference type="PANTHER" id="PTHR42070:SF1">
    <property type="entry name" value="FILAMENT ASSOCIATED PROTEIN, PUTATIVE (AFU_ORTHOLOGUE AFUA_8G06630)-RELATED"/>
    <property type="match status" value="1"/>
</dbReference>
<dbReference type="PANTHER" id="PTHR42070">
    <property type="entry name" value="FILAMENT ASSOCIATED PROTEIN, PUTATIVE (AFU_ORTHOLOGUE AFUA_8G06630)-RELATED"/>
    <property type="match status" value="1"/>
</dbReference>
<feature type="region of interest" description="Disordered" evidence="1">
    <location>
        <begin position="1"/>
        <end position="30"/>
    </location>
</feature>
<dbReference type="Gene3D" id="1.20.5.170">
    <property type="match status" value="1"/>
</dbReference>
<keyword evidence="3" id="KW-1185">Reference proteome</keyword>
<accession>A0A017S1C1</accession>
<name>A0A017S1C1_ASPRC</name>
<feature type="region of interest" description="Disordered" evidence="1">
    <location>
        <begin position="103"/>
        <end position="140"/>
    </location>
</feature>
<dbReference type="Proteomes" id="UP000019804">
    <property type="component" value="Unassembled WGS sequence"/>
</dbReference>
<dbReference type="STRING" id="1388766.A0A017S1C1"/>
<evidence type="ECO:0008006" key="4">
    <source>
        <dbReference type="Google" id="ProtNLM"/>
    </source>
</evidence>
<dbReference type="HOGENOM" id="CLU_065429_0_0_1"/>
<dbReference type="CDD" id="cd14688">
    <property type="entry name" value="bZIP_YAP"/>
    <property type="match status" value="1"/>
</dbReference>
<dbReference type="RefSeq" id="XP_040634119.1">
    <property type="nucleotide sequence ID" value="XM_040779487.1"/>
</dbReference>
<dbReference type="OrthoDB" id="4505928at2759"/>
<evidence type="ECO:0000313" key="3">
    <source>
        <dbReference type="Proteomes" id="UP000019804"/>
    </source>
</evidence>
<dbReference type="GeneID" id="63694611"/>
<organism evidence="2 3">
    <name type="scientific">Aspergillus ruber (strain CBS 135680)</name>
    <dbReference type="NCBI Taxonomy" id="1388766"/>
    <lineage>
        <taxon>Eukaryota</taxon>
        <taxon>Fungi</taxon>
        <taxon>Dikarya</taxon>
        <taxon>Ascomycota</taxon>
        <taxon>Pezizomycotina</taxon>
        <taxon>Eurotiomycetes</taxon>
        <taxon>Eurotiomycetidae</taxon>
        <taxon>Eurotiales</taxon>
        <taxon>Aspergillaceae</taxon>
        <taxon>Aspergillus</taxon>
        <taxon>Aspergillus subgen. Aspergillus</taxon>
    </lineage>
</organism>